<evidence type="ECO:0000259" key="1">
    <source>
        <dbReference type="SMART" id="SM00850"/>
    </source>
</evidence>
<accession>A0A0E9MVE3</accession>
<dbReference type="RefSeq" id="WP_046367254.1">
    <property type="nucleotide sequence ID" value="NZ_BBWV01000001.1"/>
</dbReference>
<keyword evidence="3" id="KW-1185">Reference proteome</keyword>
<sequence>MQFPPIFISQPPYWLALTALDIAAISADGVYSRFHINDGSYHLVRSSLAASLRDVPQGLFIRINRTYAVNIYYIKKINKDHVEIGKDQIEFTKPYYAKAMKSLILIGGRQKIEPADQ</sequence>
<organism evidence="2 3">
    <name type="scientific">Flavihumibacter petaseus NBRC 106054</name>
    <dbReference type="NCBI Taxonomy" id="1220578"/>
    <lineage>
        <taxon>Bacteria</taxon>
        <taxon>Pseudomonadati</taxon>
        <taxon>Bacteroidota</taxon>
        <taxon>Chitinophagia</taxon>
        <taxon>Chitinophagales</taxon>
        <taxon>Chitinophagaceae</taxon>
        <taxon>Flavihumibacter</taxon>
    </lineage>
</organism>
<dbReference type="OrthoDB" id="677742at2"/>
<name>A0A0E9MVE3_9BACT</name>
<dbReference type="SMART" id="SM00850">
    <property type="entry name" value="LytTR"/>
    <property type="match status" value="1"/>
</dbReference>
<reference evidence="2 3" key="1">
    <citation type="submission" date="2015-04" db="EMBL/GenBank/DDBJ databases">
        <title>Whole genome shotgun sequence of Flavihumibacter petaseus NBRC 106054.</title>
        <authorList>
            <person name="Miyazawa S."/>
            <person name="Hosoyama A."/>
            <person name="Hashimoto M."/>
            <person name="Noguchi M."/>
            <person name="Tsuchikane K."/>
            <person name="Ohji S."/>
            <person name="Yamazoe A."/>
            <person name="Ichikawa N."/>
            <person name="Kimura A."/>
            <person name="Fujita N."/>
        </authorList>
    </citation>
    <scope>NUCLEOTIDE SEQUENCE [LARGE SCALE GENOMIC DNA]</scope>
    <source>
        <strain evidence="2 3">NBRC 106054</strain>
    </source>
</reference>
<dbReference type="GO" id="GO:0003677">
    <property type="term" value="F:DNA binding"/>
    <property type="evidence" value="ECO:0007669"/>
    <property type="project" value="UniProtKB-KW"/>
</dbReference>
<gene>
    <name evidence="2" type="ORF">FPE01S_01_03930</name>
</gene>
<dbReference type="STRING" id="1220578.FPE01S_01_03930"/>
<dbReference type="InterPro" id="IPR007492">
    <property type="entry name" value="LytTR_DNA-bd_dom"/>
</dbReference>
<comment type="caution">
    <text evidence="2">The sequence shown here is derived from an EMBL/GenBank/DDBJ whole genome shotgun (WGS) entry which is preliminary data.</text>
</comment>
<dbReference type="Gene3D" id="2.40.50.1020">
    <property type="entry name" value="LytTr DNA-binding domain"/>
    <property type="match status" value="1"/>
</dbReference>
<keyword evidence="2" id="KW-0238">DNA-binding</keyword>
<feature type="domain" description="HTH LytTR-type" evidence="1">
    <location>
        <begin position="18"/>
        <end position="104"/>
    </location>
</feature>
<proteinExistence type="predicted"/>
<protein>
    <submittedName>
        <fullName evidence="2">Putative LytTR family DNA-binding protein</fullName>
    </submittedName>
</protein>
<dbReference type="EMBL" id="BBWV01000001">
    <property type="protein sequence ID" value="GAO41381.1"/>
    <property type="molecule type" value="Genomic_DNA"/>
</dbReference>
<evidence type="ECO:0000313" key="2">
    <source>
        <dbReference type="EMBL" id="GAO41381.1"/>
    </source>
</evidence>
<evidence type="ECO:0000313" key="3">
    <source>
        <dbReference type="Proteomes" id="UP000033121"/>
    </source>
</evidence>
<dbReference type="AlphaFoldDB" id="A0A0E9MVE3"/>
<dbReference type="Proteomes" id="UP000033121">
    <property type="component" value="Unassembled WGS sequence"/>
</dbReference>
<dbReference type="Pfam" id="PF04397">
    <property type="entry name" value="LytTR"/>
    <property type="match status" value="1"/>
</dbReference>